<gene>
    <name evidence="3" type="ORF">LJ725_09340</name>
</gene>
<feature type="compositionally biased region" description="Pro residues" evidence="1">
    <location>
        <begin position="84"/>
        <end position="94"/>
    </location>
</feature>
<accession>A0ABS8KSY8</accession>
<feature type="region of interest" description="Disordered" evidence="1">
    <location>
        <begin position="51"/>
        <end position="100"/>
    </location>
</feature>
<name>A0ABS8KSY8_9HYPH</name>
<evidence type="ECO:0000256" key="2">
    <source>
        <dbReference type="SAM" id="Phobius"/>
    </source>
</evidence>
<evidence type="ECO:0000256" key="1">
    <source>
        <dbReference type="SAM" id="MobiDB-lite"/>
    </source>
</evidence>
<sequence>MTDYDPRLDKPVYDDVVMTPKAPSRGLYLVVGVVAAVVAAVGVMFFSGNTAHQSDVARSPDPAGIGAPADTSRTPEVPRITPIPTTPTPEPVPAPAQQHQ</sequence>
<feature type="compositionally biased region" description="Low complexity" evidence="1">
    <location>
        <begin position="74"/>
        <end position="83"/>
    </location>
</feature>
<keyword evidence="2" id="KW-0812">Transmembrane</keyword>
<dbReference type="Proteomes" id="UP001198862">
    <property type="component" value="Unassembled WGS sequence"/>
</dbReference>
<keyword evidence="4" id="KW-1185">Reference proteome</keyword>
<evidence type="ECO:0008006" key="5">
    <source>
        <dbReference type="Google" id="ProtNLM"/>
    </source>
</evidence>
<dbReference type="RefSeq" id="WP_230550381.1">
    <property type="nucleotide sequence ID" value="NZ_JAJISD010000003.1"/>
</dbReference>
<dbReference type="EMBL" id="JAJISD010000003">
    <property type="protein sequence ID" value="MCC8429170.1"/>
    <property type="molecule type" value="Genomic_DNA"/>
</dbReference>
<reference evidence="3 4" key="1">
    <citation type="submission" date="2021-11" db="EMBL/GenBank/DDBJ databases">
        <authorList>
            <person name="Lee D.-H."/>
            <person name="Kim S.-B."/>
        </authorList>
    </citation>
    <scope>NUCLEOTIDE SEQUENCE [LARGE SCALE GENOMIC DNA]</scope>
    <source>
        <strain evidence="3 4">KCTC 52223</strain>
    </source>
</reference>
<organism evidence="3 4">
    <name type="scientific">Reyranella aquatilis</name>
    <dbReference type="NCBI Taxonomy" id="2035356"/>
    <lineage>
        <taxon>Bacteria</taxon>
        <taxon>Pseudomonadati</taxon>
        <taxon>Pseudomonadota</taxon>
        <taxon>Alphaproteobacteria</taxon>
        <taxon>Hyphomicrobiales</taxon>
        <taxon>Reyranellaceae</taxon>
        <taxon>Reyranella</taxon>
    </lineage>
</organism>
<comment type="caution">
    <text evidence="3">The sequence shown here is derived from an EMBL/GenBank/DDBJ whole genome shotgun (WGS) entry which is preliminary data.</text>
</comment>
<keyword evidence="2" id="KW-1133">Transmembrane helix</keyword>
<protein>
    <recommendedName>
        <fullName evidence="5">SPOR domain-containing protein</fullName>
    </recommendedName>
</protein>
<feature type="transmembrane region" description="Helical" evidence="2">
    <location>
        <begin position="26"/>
        <end position="46"/>
    </location>
</feature>
<evidence type="ECO:0000313" key="4">
    <source>
        <dbReference type="Proteomes" id="UP001198862"/>
    </source>
</evidence>
<proteinExistence type="predicted"/>
<evidence type="ECO:0000313" key="3">
    <source>
        <dbReference type="EMBL" id="MCC8429170.1"/>
    </source>
</evidence>
<keyword evidence="2" id="KW-0472">Membrane</keyword>